<comment type="caution">
    <text evidence="15">The sequence shown here is derived from an EMBL/GenBank/DDBJ whole genome shotgun (WGS) entry which is preliminary data.</text>
</comment>
<keyword evidence="4" id="KW-0812">Transmembrane</keyword>
<dbReference type="PROSITE" id="PS50053">
    <property type="entry name" value="UBIQUITIN_2"/>
    <property type="match status" value="1"/>
</dbReference>
<dbReference type="GO" id="GO:0051087">
    <property type="term" value="F:protein-folding chaperone binding"/>
    <property type="evidence" value="ECO:0007669"/>
    <property type="project" value="InterPro"/>
</dbReference>
<protein>
    <recommendedName>
        <fullName evidence="17">Protein kinase domain-containing protein</fullName>
    </recommendedName>
</protein>
<comment type="subcellular location">
    <subcellularLocation>
        <location evidence="1">Membrane</location>
        <topology evidence="1">Single-pass type I membrane protein</topology>
    </subcellularLocation>
</comment>
<dbReference type="EMBL" id="RDQH01000337">
    <property type="protein sequence ID" value="RXH84898.1"/>
    <property type="molecule type" value="Genomic_DNA"/>
</dbReference>
<evidence type="ECO:0000313" key="16">
    <source>
        <dbReference type="Proteomes" id="UP000290289"/>
    </source>
</evidence>
<dbReference type="InterPro" id="IPR011009">
    <property type="entry name" value="Kinase-like_dom_sf"/>
</dbReference>
<dbReference type="Gene3D" id="3.30.200.20">
    <property type="entry name" value="Phosphorylase Kinase, domain 1"/>
    <property type="match status" value="1"/>
</dbReference>
<reference evidence="15 16" key="1">
    <citation type="submission" date="2018-10" db="EMBL/GenBank/DDBJ databases">
        <title>A high-quality apple genome assembly.</title>
        <authorList>
            <person name="Hu J."/>
        </authorList>
    </citation>
    <scope>NUCLEOTIDE SEQUENCE [LARGE SCALE GENOMIC DNA]</scope>
    <source>
        <strain evidence="16">cv. HFTH1</strain>
        <tissue evidence="15">Young leaf</tissue>
    </source>
</reference>
<keyword evidence="7" id="KW-0418">Kinase</keyword>
<evidence type="ECO:0000256" key="4">
    <source>
        <dbReference type="ARBA" id="ARBA00022692"/>
    </source>
</evidence>
<evidence type="ECO:0000256" key="1">
    <source>
        <dbReference type="ARBA" id="ARBA00004479"/>
    </source>
</evidence>
<keyword evidence="3" id="KW-0808">Transferase</keyword>
<dbReference type="GO" id="GO:0005524">
    <property type="term" value="F:ATP binding"/>
    <property type="evidence" value="ECO:0007669"/>
    <property type="project" value="UniProtKB-KW"/>
</dbReference>
<feature type="domain" description="Protein kinase" evidence="12">
    <location>
        <begin position="141"/>
        <end position="416"/>
    </location>
</feature>
<dbReference type="GO" id="GO:0005886">
    <property type="term" value="C:plasma membrane"/>
    <property type="evidence" value="ECO:0007669"/>
    <property type="project" value="TreeGrafter"/>
</dbReference>
<dbReference type="Pfam" id="PF07714">
    <property type="entry name" value="PK_Tyr_Ser-Thr"/>
    <property type="match status" value="1"/>
</dbReference>
<accession>A0A498IMX2</accession>
<keyword evidence="16" id="KW-1185">Reference proteome</keyword>
<name>A0A498IMX2_MALDO</name>
<gene>
    <name evidence="15" type="ORF">DVH24_041666</name>
</gene>
<evidence type="ECO:0000256" key="10">
    <source>
        <dbReference type="ARBA" id="ARBA00023136"/>
    </source>
</evidence>
<dbReference type="Proteomes" id="UP000290289">
    <property type="component" value="Chromosome 11"/>
</dbReference>
<dbReference type="GO" id="GO:0009506">
    <property type="term" value="C:plasmodesma"/>
    <property type="evidence" value="ECO:0007669"/>
    <property type="project" value="TreeGrafter"/>
</dbReference>
<dbReference type="SUPFAM" id="SSF63491">
    <property type="entry name" value="BAG domain"/>
    <property type="match status" value="1"/>
</dbReference>
<dbReference type="Pfam" id="PF00240">
    <property type="entry name" value="ubiquitin"/>
    <property type="match status" value="1"/>
</dbReference>
<evidence type="ECO:0000256" key="2">
    <source>
        <dbReference type="ARBA" id="ARBA00022527"/>
    </source>
</evidence>
<evidence type="ECO:0008006" key="17">
    <source>
        <dbReference type="Google" id="ProtNLM"/>
    </source>
</evidence>
<evidence type="ECO:0000256" key="7">
    <source>
        <dbReference type="ARBA" id="ARBA00022777"/>
    </source>
</evidence>
<dbReference type="InterPro" id="IPR003103">
    <property type="entry name" value="BAG_domain"/>
</dbReference>
<dbReference type="Gene3D" id="1.10.510.10">
    <property type="entry name" value="Transferase(Phosphotransferase) domain 1"/>
    <property type="match status" value="1"/>
</dbReference>
<keyword evidence="10" id="KW-0472">Membrane</keyword>
<dbReference type="FunFam" id="1.10.510.10:FF:000252">
    <property type="entry name" value="Receptor-like protein kinase FERONIA"/>
    <property type="match status" value="1"/>
</dbReference>
<evidence type="ECO:0000259" key="12">
    <source>
        <dbReference type="PROSITE" id="PS50011"/>
    </source>
</evidence>
<evidence type="ECO:0000259" key="14">
    <source>
        <dbReference type="PROSITE" id="PS51035"/>
    </source>
</evidence>
<dbReference type="AlphaFoldDB" id="A0A498IMX2"/>
<dbReference type="SMART" id="SM00264">
    <property type="entry name" value="BAG"/>
    <property type="match status" value="1"/>
</dbReference>
<feature type="domain" description="Ubiquitin-like" evidence="13">
    <location>
        <begin position="4"/>
        <end position="49"/>
    </location>
</feature>
<dbReference type="PROSITE" id="PS50011">
    <property type="entry name" value="PROTEIN_KINASE_DOM"/>
    <property type="match status" value="1"/>
</dbReference>
<evidence type="ECO:0000256" key="9">
    <source>
        <dbReference type="ARBA" id="ARBA00022989"/>
    </source>
</evidence>
<proteinExistence type="predicted"/>
<dbReference type="InterPro" id="IPR001245">
    <property type="entry name" value="Ser-Thr/Tyr_kinase_cat_dom"/>
</dbReference>
<dbReference type="PROSITE" id="PS51035">
    <property type="entry name" value="BAG"/>
    <property type="match status" value="1"/>
</dbReference>
<feature type="domain" description="BAG" evidence="14">
    <location>
        <begin position="71"/>
        <end position="145"/>
    </location>
</feature>
<dbReference type="InterPro" id="IPR008271">
    <property type="entry name" value="Ser/Thr_kinase_AS"/>
</dbReference>
<dbReference type="PANTHER" id="PTHR27003">
    <property type="entry name" value="OS07G0166700 PROTEIN"/>
    <property type="match status" value="1"/>
</dbReference>
<keyword evidence="5" id="KW-0732">Signal</keyword>
<keyword evidence="8" id="KW-0067">ATP-binding</keyword>
<evidence type="ECO:0000256" key="3">
    <source>
        <dbReference type="ARBA" id="ARBA00022679"/>
    </source>
</evidence>
<dbReference type="Gene3D" id="3.10.20.90">
    <property type="entry name" value="Phosphatidylinositol 3-kinase Catalytic Subunit, Chain A, domain 1"/>
    <property type="match status" value="1"/>
</dbReference>
<evidence type="ECO:0000256" key="11">
    <source>
        <dbReference type="ARBA" id="ARBA00023180"/>
    </source>
</evidence>
<dbReference type="GO" id="GO:0004714">
    <property type="term" value="F:transmembrane receptor protein tyrosine kinase activity"/>
    <property type="evidence" value="ECO:0007669"/>
    <property type="project" value="InterPro"/>
</dbReference>
<dbReference type="InterPro" id="IPR045272">
    <property type="entry name" value="ANXUR1/2-like"/>
</dbReference>
<dbReference type="PROSITE" id="PS00108">
    <property type="entry name" value="PROTEIN_KINASE_ST"/>
    <property type="match status" value="1"/>
</dbReference>
<keyword evidence="6" id="KW-0547">Nucleotide-binding</keyword>
<evidence type="ECO:0000259" key="13">
    <source>
        <dbReference type="PROSITE" id="PS50053"/>
    </source>
</evidence>
<evidence type="ECO:0000313" key="15">
    <source>
        <dbReference type="EMBL" id="RXH84898.1"/>
    </source>
</evidence>
<sequence>MQGDLKRVLSPETGLEPKEQRLLFRGKEKEDNECLHIAGVKDMSKIVLLEDPASKEKKLEEMKKNQGVLNAYEEVAKVRAEIVDLETSLLSGTKVSDKDIVVLTELLMVELLKLDSIVADGEAKVQRRVEVRRVQSFVDTLDNLKARNSSPFSKKRYIDDNATHVAIKRLRHESSQRAREFKTEIELLSQLRHAIWFHSLVTSDNGEMILVYDDMARGTLGDHRYRTGNPKPLPLKQRLEICIGATRGLHYLHNDAEGSIIHRDVKSTNILLDEETVAKVSNFGLSKMGTTSTSKTHISTVVKGSFGYLDPDPEYYRHQQLSKKSDVYSFGVVLWKVLCARPALMRTVEPRQISFAEWVKSCHGDGTLGQIIDPNVKGKIEVECLNKFIEIAISCLNDKGIERSSMNDVRGLELVLQLHQESIGSEGDDAVAFINDRRQ</sequence>
<dbReference type="SUPFAM" id="SSF56112">
    <property type="entry name" value="Protein kinase-like (PK-like)"/>
    <property type="match status" value="1"/>
</dbReference>
<evidence type="ECO:0000256" key="5">
    <source>
        <dbReference type="ARBA" id="ARBA00022729"/>
    </source>
</evidence>
<dbReference type="SMART" id="SM00220">
    <property type="entry name" value="S_TKc"/>
    <property type="match status" value="1"/>
</dbReference>
<dbReference type="InterPro" id="IPR036533">
    <property type="entry name" value="BAG_dom_sf"/>
</dbReference>
<dbReference type="InterPro" id="IPR029071">
    <property type="entry name" value="Ubiquitin-like_domsf"/>
</dbReference>
<evidence type="ECO:0000256" key="8">
    <source>
        <dbReference type="ARBA" id="ARBA00022840"/>
    </source>
</evidence>
<dbReference type="InterPro" id="IPR000626">
    <property type="entry name" value="Ubiquitin-like_dom"/>
</dbReference>
<dbReference type="Pfam" id="PF02179">
    <property type="entry name" value="BAG"/>
    <property type="match status" value="1"/>
</dbReference>
<dbReference type="SUPFAM" id="SSF54236">
    <property type="entry name" value="Ubiquitin-like"/>
    <property type="match status" value="1"/>
</dbReference>
<keyword evidence="9" id="KW-1133">Transmembrane helix</keyword>
<evidence type="ECO:0000256" key="6">
    <source>
        <dbReference type="ARBA" id="ARBA00022741"/>
    </source>
</evidence>
<dbReference type="InterPro" id="IPR000719">
    <property type="entry name" value="Prot_kinase_dom"/>
</dbReference>
<organism evidence="15 16">
    <name type="scientific">Malus domestica</name>
    <name type="common">Apple</name>
    <name type="synonym">Pyrus malus</name>
    <dbReference type="NCBI Taxonomy" id="3750"/>
    <lineage>
        <taxon>Eukaryota</taxon>
        <taxon>Viridiplantae</taxon>
        <taxon>Streptophyta</taxon>
        <taxon>Embryophyta</taxon>
        <taxon>Tracheophyta</taxon>
        <taxon>Spermatophyta</taxon>
        <taxon>Magnoliopsida</taxon>
        <taxon>eudicotyledons</taxon>
        <taxon>Gunneridae</taxon>
        <taxon>Pentapetalae</taxon>
        <taxon>rosids</taxon>
        <taxon>fabids</taxon>
        <taxon>Rosales</taxon>
        <taxon>Rosaceae</taxon>
        <taxon>Amygdaloideae</taxon>
        <taxon>Maleae</taxon>
        <taxon>Malus</taxon>
    </lineage>
</organism>
<dbReference type="GO" id="GO:0004674">
    <property type="term" value="F:protein serine/threonine kinase activity"/>
    <property type="evidence" value="ECO:0007669"/>
    <property type="project" value="UniProtKB-KW"/>
</dbReference>
<dbReference type="PANTHER" id="PTHR27003:SF434">
    <property type="entry name" value="RECEPTOR-LIKE PROTEIN KINASE FERONIA"/>
    <property type="match status" value="1"/>
</dbReference>
<keyword evidence="2" id="KW-0723">Serine/threonine-protein kinase</keyword>
<dbReference type="Gene3D" id="1.20.58.120">
    <property type="entry name" value="BAG domain"/>
    <property type="match status" value="1"/>
</dbReference>
<keyword evidence="11" id="KW-0325">Glycoprotein</keyword>